<dbReference type="GO" id="GO:0005737">
    <property type="term" value="C:cytoplasm"/>
    <property type="evidence" value="ECO:0007669"/>
    <property type="project" value="TreeGrafter"/>
</dbReference>
<keyword evidence="5" id="KW-1185">Reference proteome</keyword>
<dbReference type="GeneID" id="25726832"/>
<evidence type="ECO:0000256" key="2">
    <source>
        <dbReference type="SAM" id="Phobius"/>
    </source>
</evidence>
<dbReference type="InterPro" id="IPR001841">
    <property type="entry name" value="Znf_RING"/>
</dbReference>
<dbReference type="InterPro" id="IPR013083">
    <property type="entry name" value="Znf_RING/FYVE/PHD"/>
</dbReference>
<evidence type="ECO:0000313" key="4">
    <source>
        <dbReference type="EMBL" id="KIZ07237.1"/>
    </source>
</evidence>
<dbReference type="PROSITE" id="PS50089">
    <property type="entry name" value="ZF_RING_2"/>
    <property type="match status" value="1"/>
</dbReference>
<organism evidence="4 5">
    <name type="scientific">Monoraphidium neglectum</name>
    <dbReference type="NCBI Taxonomy" id="145388"/>
    <lineage>
        <taxon>Eukaryota</taxon>
        <taxon>Viridiplantae</taxon>
        <taxon>Chlorophyta</taxon>
        <taxon>core chlorophytes</taxon>
        <taxon>Chlorophyceae</taxon>
        <taxon>CS clade</taxon>
        <taxon>Sphaeropleales</taxon>
        <taxon>Selenastraceae</taxon>
        <taxon>Monoraphidium</taxon>
    </lineage>
</organism>
<evidence type="ECO:0000256" key="1">
    <source>
        <dbReference type="PROSITE-ProRule" id="PRU00175"/>
    </source>
</evidence>
<feature type="transmembrane region" description="Helical" evidence="2">
    <location>
        <begin position="51"/>
        <end position="71"/>
    </location>
</feature>
<dbReference type="OrthoDB" id="8062037at2759"/>
<proteinExistence type="predicted"/>
<dbReference type="EMBL" id="KK100280">
    <property type="protein sequence ID" value="KIZ07237.1"/>
    <property type="molecule type" value="Genomic_DNA"/>
</dbReference>
<dbReference type="GO" id="GO:0006511">
    <property type="term" value="P:ubiquitin-dependent protein catabolic process"/>
    <property type="evidence" value="ECO:0007669"/>
    <property type="project" value="TreeGrafter"/>
</dbReference>
<gene>
    <name evidence="4" type="ORF">MNEG_0714</name>
</gene>
<dbReference type="AlphaFoldDB" id="A0A0D2N4M6"/>
<dbReference type="GO" id="GO:0061630">
    <property type="term" value="F:ubiquitin protein ligase activity"/>
    <property type="evidence" value="ECO:0007669"/>
    <property type="project" value="TreeGrafter"/>
</dbReference>
<keyword evidence="1" id="KW-0479">Metal-binding</keyword>
<protein>
    <recommendedName>
        <fullName evidence="3">RING-type domain-containing protein</fullName>
    </recommendedName>
</protein>
<dbReference type="GO" id="GO:0008270">
    <property type="term" value="F:zinc ion binding"/>
    <property type="evidence" value="ECO:0007669"/>
    <property type="project" value="UniProtKB-KW"/>
</dbReference>
<dbReference type="SUPFAM" id="SSF57850">
    <property type="entry name" value="RING/U-box"/>
    <property type="match status" value="1"/>
</dbReference>
<dbReference type="STRING" id="145388.A0A0D2N4M6"/>
<evidence type="ECO:0000313" key="5">
    <source>
        <dbReference type="Proteomes" id="UP000054498"/>
    </source>
</evidence>
<evidence type="ECO:0000259" key="3">
    <source>
        <dbReference type="PROSITE" id="PS50089"/>
    </source>
</evidence>
<reference evidence="4 5" key="1">
    <citation type="journal article" date="2013" name="BMC Genomics">
        <title>Reconstruction of the lipid metabolism for the microalga Monoraphidium neglectum from its genome sequence reveals characteristics suitable for biofuel production.</title>
        <authorList>
            <person name="Bogen C."/>
            <person name="Al-Dilaimi A."/>
            <person name="Albersmeier A."/>
            <person name="Wichmann J."/>
            <person name="Grundmann M."/>
            <person name="Rupp O."/>
            <person name="Lauersen K.J."/>
            <person name="Blifernez-Klassen O."/>
            <person name="Kalinowski J."/>
            <person name="Goesmann A."/>
            <person name="Mussgnug J.H."/>
            <person name="Kruse O."/>
        </authorList>
    </citation>
    <scope>NUCLEOTIDE SEQUENCE [LARGE SCALE GENOMIC DNA]</scope>
    <source>
        <strain evidence="4 5">SAG 48.87</strain>
    </source>
</reference>
<dbReference type="PANTHER" id="PTHR22765:SF416">
    <property type="entry name" value="E3 UBIQUITIN-PROTEIN LIGASE GODZILLA"/>
    <property type="match status" value="1"/>
</dbReference>
<keyword evidence="1" id="KW-0862">Zinc</keyword>
<feature type="transmembrane region" description="Helical" evidence="2">
    <location>
        <begin position="12"/>
        <end position="31"/>
    </location>
</feature>
<keyword evidence="2" id="KW-0472">Membrane</keyword>
<accession>A0A0D2N4M6</accession>
<dbReference type="KEGG" id="mng:MNEG_0714"/>
<sequence>MLVFVNFGGGRYWWLGPLFGIGVSLVSSLVQEWIADRRRRHEWEADEYEDGGLTFDAIDLVLLLVLAALVYKGVQMVRQRGGLRAMLQQRHQQQQAAAATAAARRTAQQRRPDFDRVVAALQRLPTEVVATKDDLERESVHDLKQRLINMNVELPKGCMEKGDLVAKVLEAAGHGSDGESCVICAEEYAPGDVVRVLPCRHRMHLECIDRWLLKSIEHSAPKGCPLCNDERWLSA</sequence>
<dbReference type="Pfam" id="PF13639">
    <property type="entry name" value="zf-RING_2"/>
    <property type="match status" value="1"/>
</dbReference>
<dbReference type="SMART" id="SM00184">
    <property type="entry name" value="RING"/>
    <property type="match status" value="1"/>
</dbReference>
<dbReference type="Gene3D" id="3.30.40.10">
    <property type="entry name" value="Zinc/RING finger domain, C3HC4 (zinc finger)"/>
    <property type="match status" value="1"/>
</dbReference>
<dbReference type="PANTHER" id="PTHR22765">
    <property type="entry name" value="RING FINGER AND PROTEASE ASSOCIATED DOMAIN-CONTAINING"/>
    <property type="match status" value="1"/>
</dbReference>
<name>A0A0D2N4M6_9CHLO</name>
<keyword evidence="2" id="KW-0812">Transmembrane</keyword>
<dbReference type="InterPro" id="IPR051826">
    <property type="entry name" value="E3_ubiquitin-ligase_domain"/>
</dbReference>
<keyword evidence="1" id="KW-0863">Zinc-finger</keyword>
<dbReference type="Proteomes" id="UP000054498">
    <property type="component" value="Unassembled WGS sequence"/>
</dbReference>
<feature type="domain" description="RING-type" evidence="3">
    <location>
        <begin position="181"/>
        <end position="228"/>
    </location>
</feature>
<keyword evidence="2" id="KW-1133">Transmembrane helix</keyword>
<dbReference type="RefSeq" id="XP_013906256.1">
    <property type="nucleotide sequence ID" value="XM_014050802.1"/>
</dbReference>